<organism evidence="1">
    <name type="scientific">marine metagenome</name>
    <dbReference type="NCBI Taxonomy" id="408172"/>
    <lineage>
        <taxon>unclassified sequences</taxon>
        <taxon>metagenomes</taxon>
        <taxon>ecological metagenomes</taxon>
    </lineage>
</organism>
<name>A0A382HQY6_9ZZZZ</name>
<protein>
    <submittedName>
        <fullName evidence="1">Uncharacterized protein</fullName>
    </submittedName>
</protein>
<dbReference type="AlphaFoldDB" id="A0A382HQY6"/>
<gene>
    <name evidence="1" type="ORF">METZ01_LOCUS242211</name>
</gene>
<reference evidence="1" key="1">
    <citation type="submission" date="2018-05" db="EMBL/GenBank/DDBJ databases">
        <authorList>
            <person name="Lanie J.A."/>
            <person name="Ng W.-L."/>
            <person name="Kazmierczak K.M."/>
            <person name="Andrzejewski T.M."/>
            <person name="Davidsen T.M."/>
            <person name="Wayne K.J."/>
            <person name="Tettelin H."/>
            <person name="Glass J.I."/>
            <person name="Rusch D."/>
            <person name="Podicherti R."/>
            <person name="Tsui H.-C.T."/>
            <person name="Winkler M.E."/>
        </authorList>
    </citation>
    <scope>NUCLEOTIDE SEQUENCE</scope>
</reference>
<accession>A0A382HQY6</accession>
<proteinExistence type="predicted"/>
<sequence>VKVFPVMDLREFKRTGTSVEYVPTAIQAARPCALSCSYCSSNC</sequence>
<evidence type="ECO:0000313" key="1">
    <source>
        <dbReference type="EMBL" id="SVB89357.1"/>
    </source>
</evidence>
<dbReference type="EMBL" id="UINC01062587">
    <property type="protein sequence ID" value="SVB89357.1"/>
    <property type="molecule type" value="Genomic_DNA"/>
</dbReference>
<feature type="non-terminal residue" evidence="1">
    <location>
        <position position="1"/>
    </location>
</feature>